<accession>A0ABW5V782</accession>
<dbReference type="PANTHER" id="PTHR33442">
    <property type="entry name" value="TRANS-3-HYDROXY-L-PROLINE DEHYDRATASE"/>
    <property type="match status" value="1"/>
</dbReference>
<reference evidence="3" key="1">
    <citation type="journal article" date="2019" name="Int. J. Syst. Evol. Microbiol.">
        <title>The Global Catalogue of Microorganisms (GCM) 10K type strain sequencing project: providing services to taxonomists for standard genome sequencing and annotation.</title>
        <authorList>
            <consortium name="The Broad Institute Genomics Platform"/>
            <consortium name="The Broad Institute Genome Sequencing Center for Infectious Disease"/>
            <person name="Wu L."/>
            <person name="Ma J."/>
        </authorList>
    </citation>
    <scope>NUCLEOTIDE SEQUENCE [LARGE SCALE GENOMIC DNA]</scope>
    <source>
        <strain evidence="3">TISTR 1535</strain>
    </source>
</reference>
<evidence type="ECO:0000313" key="3">
    <source>
        <dbReference type="Proteomes" id="UP001597502"/>
    </source>
</evidence>
<evidence type="ECO:0000313" key="2">
    <source>
        <dbReference type="EMBL" id="MFD2761158.1"/>
    </source>
</evidence>
<dbReference type="SFLD" id="SFLDS00028">
    <property type="entry name" value="Proline_Racemase"/>
    <property type="match status" value="1"/>
</dbReference>
<proteinExistence type="inferred from homology"/>
<organism evidence="2 3">
    <name type="scientific">Lentibacillus juripiscarius</name>
    <dbReference type="NCBI Taxonomy" id="257446"/>
    <lineage>
        <taxon>Bacteria</taxon>
        <taxon>Bacillati</taxon>
        <taxon>Bacillota</taxon>
        <taxon>Bacilli</taxon>
        <taxon>Bacillales</taxon>
        <taxon>Bacillaceae</taxon>
        <taxon>Lentibacillus</taxon>
    </lineage>
</organism>
<dbReference type="Proteomes" id="UP001597502">
    <property type="component" value="Unassembled WGS sequence"/>
</dbReference>
<protein>
    <submittedName>
        <fullName evidence="2">Proline racemase family protein</fullName>
    </submittedName>
</protein>
<comment type="caution">
    <text evidence="2">The sequence shown here is derived from an EMBL/GenBank/DDBJ whole genome shotgun (WGS) entry which is preliminary data.</text>
</comment>
<dbReference type="PIRSF" id="PIRSF029792">
    <property type="entry name" value="Pro_racemase"/>
    <property type="match status" value="1"/>
</dbReference>
<dbReference type="Gene3D" id="3.10.310.10">
    <property type="entry name" value="Diaminopimelate Epimerase, Chain A, domain 1"/>
    <property type="match status" value="2"/>
</dbReference>
<dbReference type="SUPFAM" id="SSF54506">
    <property type="entry name" value="Diaminopimelate epimerase-like"/>
    <property type="match status" value="1"/>
</dbReference>
<comment type="similarity">
    <text evidence="1">Belongs to the proline racemase family.</text>
</comment>
<sequence length="340" mass="37600">MDYQRLFNTIDTHTGGNPTRTVLSGLPELEGETMSEKMLYMKEHYDWIRKFLMNEPRGHDVMSGALMVPPCHPDADVGVIYVETGGYLPMCGHDTIGFCTALIETGMVEVNEPYTNLNVDTPAGLVKTKIKVQNGKAKEVTFANVPSFLLKSIEIDVEGVGRVECDIAYGGNFYGIIDARKMGLELTTENASAIIDQAITIRNAINQSEQIVHPEFPFIKGLTHIEFFTDPVHPEANLKNTVVVPPGGIDRSPCGTGTSAKLAVLHTQSELDVNDLFVYESIVGTLFKARILEVSNVEDYQAVLPEVTGSAWVMGMHRFFYNVSDSLREGFLLIPPMEEH</sequence>
<evidence type="ECO:0000256" key="1">
    <source>
        <dbReference type="ARBA" id="ARBA00007529"/>
    </source>
</evidence>
<keyword evidence="3" id="KW-1185">Reference proteome</keyword>
<dbReference type="Pfam" id="PF05544">
    <property type="entry name" value="Pro_racemase"/>
    <property type="match status" value="1"/>
</dbReference>
<dbReference type="PANTHER" id="PTHR33442:SF5">
    <property type="entry name" value="BIFUNCTIONAL TRANS-3-HYDROXY-L-PROLINE DEHYDRATASE_2-EPIMERASE"/>
    <property type="match status" value="1"/>
</dbReference>
<gene>
    <name evidence="2" type="ORF">ACFSUO_09270</name>
</gene>
<dbReference type="RefSeq" id="WP_382393369.1">
    <property type="nucleotide sequence ID" value="NZ_JBHUNA010000020.1"/>
</dbReference>
<dbReference type="EMBL" id="JBHUNA010000020">
    <property type="protein sequence ID" value="MFD2761158.1"/>
    <property type="molecule type" value="Genomic_DNA"/>
</dbReference>
<dbReference type="InterPro" id="IPR008794">
    <property type="entry name" value="Pro_racemase_fam"/>
</dbReference>
<name>A0ABW5V782_9BACI</name>